<name>A0A830EIY3_9CREN</name>
<evidence type="ECO:0000256" key="3">
    <source>
        <dbReference type="ARBA" id="ARBA00022741"/>
    </source>
</evidence>
<feature type="domain" description="ABC transporter" evidence="5">
    <location>
        <begin position="14"/>
        <end position="251"/>
    </location>
</feature>
<dbReference type="PROSITE" id="PS00211">
    <property type="entry name" value="ABC_TRANSPORTER_1"/>
    <property type="match status" value="1"/>
</dbReference>
<reference evidence="7" key="2">
    <citation type="submission" date="2020-09" db="EMBL/GenBank/DDBJ databases">
        <authorList>
            <person name="Sun Q."/>
            <person name="Ohkuma M."/>
        </authorList>
    </citation>
    <scope>NUCLEOTIDE SEQUENCE</scope>
    <source>
        <strain evidence="7">JCM 11219</strain>
    </source>
</reference>
<dbReference type="PANTHER" id="PTHR43790:SF9">
    <property type="entry name" value="GALACTOFURANOSE TRANSPORTER ATP-BINDING PROTEIN YTFR"/>
    <property type="match status" value="1"/>
</dbReference>
<evidence type="ECO:0000313" key="8">
    <source>
        <dbReference type="Proteomes" id="UP000657075"/>
    </source>
</evidence>
<feature type="domain" description="ABC transporter" evidence="5">
    <location>
        <begin position="278"/>
        <end position="524"/>
    </location>
</feature>
<dbReference type="Pfam" id="PF00005">
    <property type="entry name" value="ABC_tran"/>
    <property type="match status" value="2"/>
</dbReference>
<dbReference type="InterPro" id="IPR027417">
    <property type="entry name" value="P-loop_NTPase"/>
</dbReference>
<dbReference type="Proteomes" id="UP001060771">
    <property type="component" value="Chromosome"/>
</dbReference>
<dbReference type="RefSeq" id="WP_188604250.1">
    <property type="nucleotide sequence ID" value="NZ_AP026830.1"/>
</dbReference>
<keyword evidence="4 7" id="KW-0067">ATP-binding</keyword>
<dbReference type="OrthoDB" id="18209at2157"/>
<evidence type="ECO:0000256" key="4">
    <source>
        <dbReference type="ARBA" id="ARBA00022840"/>
    </source>
</evidence>
<dbReference type="PANTHER" id="PTHR43790">
    <property type="entry name" value="CARBOHYDRATE TRANSPORT ATP-BINDING PROTEIN MG119-RELATED"/>
    <property type="match status" value="1"/>
</dbReference>
<dbReference type="InterPro" id="IPR003593">
    <property type="entry name" value="AAA+_ATPase"/>
</dbReference>
<protein>
    <submittedName>
        <fullName evidence="7">Ribose/galactose/methyl galactoside import ATP-binding protein 2</fullName>
    </submittedName>
</protein>
<evidence type="ECO:0000313" key="6">
    <source>
        <dbReference type="EMBL" id="BDR93550.1"/>
    </source>
</evidence>
<dbReference type="AlphaFoldDB" id="A0A830EIY3"/>
<dbReference type="InterPro" id="IPR003439">
    <property type="entry name" value="ABC_transporter-like_ATP-bd"/>
</dbReference>
<evidence type="ECO:0000313" key="7">
    <source>
        <dbReference type="EMBL" id="GGI87414.1"/>
    </source>
</evidence>
<dbReference type="EMBL" id="BMNM01000018">
    <property type="protein sequence ID" value="GGI87414.1"/>
    <property type="molecule type" value="Genomic_DNA"/>
</dbReference>
<keyword evidence="2" id="KW-0677">Repeat</keyword>
<gene>
    <name evidence="7" type="ORF">GCM10007112_25400</name>
    <name evidence="6" type="ORF">Vsou_26430</name>
</gene>
<proteinExistence type="predicted"/>
<dbReference type="Proteomes" id="UP000657075">
    <property type="component" value="Unassembled WGS sequence"/>
</dbReference>
<evidence type="ECO:0000256" key="1">
    <source>
        <dbReference type="ARBA" id="ARBA00022448"/>
    </source>
</evidence>
<dbReference type="InterPro" id="IPR050107">
    <property type="entry name" value="ABC_carbohydrate_import_ATPase"/>
</dbReference>
<dbReference type="GO" id="GO:0005524">
    <property type="term" value="F:ATP binding"/>
    <property type="evidence" value="ECO:0007669"/>
    <property type="project" value="UniProtKB-KW"/>
</dbReference>
<dbReference type="SMART" id="SM00382">
    <property type="entry name" value="AAA"/>
    <property type="match status" value="2"/>
</dbReference>
<dbReference type="GeneID" id="76208183"/>
<reference evidence="9" key="3">
    <citation type="submission" date="2022-09" db="EMBL/GenBank/DDBJ databases">
        <title>Complete genome sequence of Vulcanisaeta souniana.</title>
        <authorList>
            <person name="Kato S."/>
            <person name="Itoh T."/>
            <person name="Ohkuma M."/>
        </authorList>
    </citation>
    <scope>NUCLEOTIDE SEQUENCE [LARGE SCALE GENOMIC DNA]</scope>
    <source>
        <strain evidence="9">JCM 11219</strain>
    </source>
</reference>
<dbReference type="CDD" id="cd03215">
    <property type="entry name" value="ABC_Carb_Monos_II"/>
    <property type="match status" value="1"/>
</dbReference>
<dbReference type="Gene3D" id="3.40.50.300">
    <property type="entry name" value="P-loop containing nucleotide triphosphate hydrolases"/>
    <property type="match status" value="2"/>
</dbReference>
<evidence type="ECO:0000256" key="2">
    <source>
        <dbReference type="ARBA" id="ARBA00022737"/>
    </source>
</evidence>
<organism evidence="7 8">
    <name type="scientific">Vulcanisaeta souniana JCM 11219</name>
    <dbReference type="NCBI Taxonomy" id="1293586"/>
    <lineage>
        <taxon>Archaea</taxon>
        <taxon>Thermoproteota</taxon>
        <taxon>Thermoprotei</taxon>
        <taxon>Thermoproteales</taxon>
        <taxon>Thermoproteaceae</taxon>
        <taxon>Vulcanisaeta</taxon>
    </lineage>
</organism>
<dbReference type="SUPFAM" id="SSF52540">
    <property type="entry name" value="P-loop containing nucleoside triphosphate hydrolases"/>
    <property type="match status" value="2"/>
</dbReference>
<keyword evidence="1" id="KW-0813">Transport</keyword>
<dbReference type="PROSITE" id="PS50893">
    <property type="entry name" value="ABC_TRANSPORTER_2"/>
    <property type="match status" value="2"/>
</dbReference>
<sequence length="535" mass="59535">MMPTNANNEDNVLLLAENITKRFPGTVALDNVTFDLKYGEVHGLLGQNGAGKSTLLKILYGYYRPDGGRMVIQGREVRFHNTADARKHGIILVNQEITLMPHLTVYENIALLGFLWGRAFSNFNKNETRSKIKDLMGKYGIELNPDLKVRELNAASKMLVQILAALSMNAKVILFDEPTSPMSLRETEQILDVIRTLKKNGISITFVTHKIQEAIEICDRITVLRNGKAIGTVNSSNVTEKELAEMMLGTELKEFYSVKEGWVNKVVEMKNAPKVPLIELHDVYTIPIKLTDVPLRGVNLRIYDGEVVAVFGLIGAGKSELGRLLVGLGKTSKGRILYYGKPIKIKSPTHALEKYKIAYLPEDRKTDGIIPHYSVASNISVSALSVISRIKFLLDLRKEHDLATTMIRSFNIRTASPYVKITSLSGGNQQKALVARGLASKAKLLIIDEPTVGVDIGAKIEIRKTIYKLSKEDNVSVLVLTSDLDEALGMADRLYFMHEGKIIREYVIKPDNVEDVRKKVIEDLAQASTYGAQLT</sequence>
<accession>A0A830EIY3</accession>
<dbReference type="InterPro" id="IPR017871">
    <property type="entry name" value="ABC_transporter-like_CS"/>
</dbReference>
<keyword evidence="3" id="KW-0547">Nucleotide-binding</keyword>
<evidence type="ECO:0000313" key="9">
    <source>
        <dbReference type="Proteomes" id="UP001060771"/>
    </source>
</evidence>
<evidence type="ECO:0000259" key="5">
    <source>
        <dbReference type="PROSITE" id="PS50893"/>
    </source>
</evidence>
<dbReference type="EMBL" id="AP026830">
    <property type="protein sequence ID" value="BDR93550.1"/>
    <property type="molecule type" value="Genomic_DNA"/>
</dbReference>
<dbReference type="GO" id="GO:0016887">
    <property type="term" value="F:ATP hydrolysis activity"/>
    <property type="evidence" value="ECO:0007669"/>
    <property type="project" value="InterPro"/>
</dbReference>
<dbReference type="CDD" id="cd03216">
    <property type="entry name" value="ABC_Carb_Monos_I"/>
    <property type="match status" value="1"/>
</dbReference>
<reference evidence="6" key="4">
    <citation type="journal article" date="2023" name="Microbiol. Resour. Announc.">
        <title>Complete Genome Sequence of Vulcanisaeta souniana Strain IC-059, a Hyperthermophilic Archaeon Isolated from Hot Spring Water in Japan.</title>
        <authorList>
            <person name="Kato S."/>
            <person name="Itoh T."/>
            <person name="Wu L."/>
            <person name="Ma J."/>
            <person name="Ohkuma M."/>
        </authorList>
    </citation>
    <scope>NUCLEOTIDE SEQUENCE</scope>
    <source>
        <strain evidence="6">JCM 11219</strain>
    </source>
</reference>
<keyword evidence="9" id="KW-1185">Reference proteome</keyword>
<reference evidence="7" key="1">
    <citation type="journal article" date="2014" name="Int. J. Syst. Evol. Microbiol.">
        <title>Complete genome sequence of Corynebacterium casei LMG S-19264T (=DSM 44701T), isolated from a smear-ripened cheese.</title>
        <authorList>
            <consortium name="US DOE Joint Genome Institute (JGI-PGF)"/>
            <person name="Walter F."/>
            <person name="Albersmeier A."/>
            <person name="Kalinowski J."/>
            <person name="Ruckert C."/>
        </authorList>
    </citation>
    <scope>NUCLEOTIDE SEQUENCE</scope>
    <source>
        <strain evidence="7">JCM 11219</strain>
    </source>
</reference>